<accession>A0A8I3WWS8</accession>
<reference evidence="7" key="3">
    <citation type="submission" date="2025-09" db="UniProtKB">
        <authorList>
            <consortium name="Ensembl"/>
        </authorList>
    </citation>
    <scope>IDENTIFICATION</scope>
</reference>
<keyword evidence="8" id="KW-1185">Reference proteome</keyword>
<dbReference type="GO" id="GO:0005840">
    <property type="term" value="C:ribosome"/>
    <property type="evidence" value="ECO:0007669"/>
    <property type="project" value="UniProtKB-KW"/>
</dbReference>
<evidence type="ECO:0000259" key="6">
    <source>
        <dbReference type="Pfam" id="PF01778"/>
    </source>
</evidence>
<dbReference type="Ensembl" id="ENSCJAT00000122431.1">
    <property type="protein sequence ID" value="ENSCJAP00000090994.1"/>
    <property type="gene ID" value="ENSCJAG00000080004.1"/>
</dbReference>
<comment type="similarity">
    <text evidence="1">Belongs to the eukaryotic ribosomal protein eL28 family.</text>
</comment>
<dbReference type="PANTHER" id="PTHR10544">
    <property type="entry name" value="60S RIBOSOMAL PROTEIN L28"/>
    <property type="match status" value="1"/>
</dbReference>
<keyword evidence="3" id="KW-0687">Ribonucleoprotein</keyword>
<evidence type="ECO:0000256" key="3">
    <source>
        <dbReference type="ARBA" id="ARBA00023274"/>
    </source>
</evidence>
<dbReference type="Proteomes" id="UP000008225">
    <property type="component" value="Chromosome 10"/>
</dbReference>
<keyword evidence="2" id="KW-0689">Ribosomal protein</keyword>
<dbReference type="AlphaFoldDB" id="A0A8I3WWS8"/>
<dbReference type="GeneTree" id="ENSGT00390000008732"/>
<sequence length="125" mass="13786">MPAHLQWMVVRNCFSFPIKRNKQSYSTEPSNLKARNSFHYNWLIHLKTVGVEPAADGKGVVVMKQRSGQRKLGISTINTWGPPSTRMLAPRSAAPDTLYARTSTGPTCSWQLSAGPAPSCTVRSL</sequence>
<evidence type="ECO:0000313" key="8">
    <source>
        <dbReference type="Proteomes" id="UP000008225"/>
    </source>
</evidence>
<dbReference type="InterPro" id="IPR002672">
    <property type="entry name" value="Ribosomal_eL28"/>
</dbReference>
<evidence type="ECO:0000256" key="1">
    <source>
        <dbReference type="ARBA" id="ARBA00007926"/>
    </source>
</evidence>
<dbReference type="GO" id="GO:0003735">
    <property type="term" value="F:structural constituent of ribosome"/>
    <property type="evidence" value="ECO:0007669"/>
    <property type="project" value="InterPro"/>
</dbReference>
<reference evidence="7 8" key="1">
    <citation type="submission" date="2009-03" db="EMBL/GenBank/DDBJ databases">
        <authorList>
            <person name="Warren W."/>
            <person name="Ye L."/>
            <person name="Minx P."/>
            <person name="Worley K."/>
            <person name="Gibbs R."/>
            <person name="Wilson R.K."/>
        </authorList>
    </citation>
    <scope>NUCLEOTIDE SEQUENCE [LARGE SCALE GENOMIC DNA]</scope>
</reference>
<dbReference type="Pfam" id="PF01778">
    <property type="entry name" value="Ribosomal_L28e"/>
    <property type="match status" value="1"/>
</dbReference>
<evidence type="ECO:0000256" key="5">
    <source>
        <dbReference type="ARBA" id="ARBA00035330"/>
    </source>
</evidence>
<dbReference type="InterPro" id="IPR029004">
    <property type="entry name" value="Ribosomal_eL28/Mak16"/>
</dbReference>
<evidence type="ECO:0000313" key="7">
    <source>
        <dbReference type="Ensembl" id="ENSCJAP00000090994.1"/>
    </source>
</evidence>
<name>A0A8I3WWS8_CALJA</name>
<proteinExistence type="inferred from homology"/>
<reference evidence="7" key="2">
    <citation type="submission" date="2025-08" db="UniProtKB">
        <authorList>
            <consortium name="Ensembl"/>
        </authorList>
    </citation>
    <scope>IDENTIFICATION</scope>
</reference>
<feature type="domain" description="Ribosomal eL28/Mak16" evidence="6">
    <location>
        <begin position="5"/>
        <end position="71"/>
    </location>
</feature>
<protein>
    <recommendedName>
        <fullName evidence="4">Large ribosomal subunit protein eL28</fullName>
    </recommendedName>
    <alternativeName>
        <fullName evidence="5">60S ribosomal protein L28</fullName>
    </alternativeName>
</protein>
<dbReference type="GO" id="GO:0006412">
    <property type="term" value="P:translation"/>
    <property type="evidence" value="ECO:0007669"/>
    <property type="project" value="InterPro"/>
</dbReference>
<evidence type="ECO:0000256" key="4">
    <source>
        <dbReference type="ARBA" id="ARBA00035223"/>
    </source>
</evidence>
<organism evidence="7 8">
    <name type="scientific">Callithrix jacchus</name>
    <name type="common">White-tufted-ear marmoset</name>
    <name type="synonym">Simia Jacchus</name>
    <dbReference type="NCBI Taxonomy" id="9483"/>
    <lineage>
        <taxon>Eukaryota</taxon>
        <taxon>Metazoa</taxon>
        <taxon>Chordata</taxon>
        <taxon>Craniata</taxon>
        <taxon>Vertebrata</taxon>
        <taxon>Euteleostomi</taxon>
        <taxon>Mammalia</taxon>
        <taxon>Eutheria</taxon>
        <taxon>Euarchontoglires</taxon>
        <taxon>Primates</taxon>
        <taxon>Haplorrhini</taxon>
        <taxon>Platyrrhini</taxon>
        <taxon>Cebidae</taxon>
        <taxon>Callitrichinae</taxon>
        <taxon>Callithrix</taxon>
        <taxon>Callithrix</taxon>
    </lineage>
</organism>
<dbReference type="Gene3D" id="3.30.390.110">
    <property type="match status" value="1"/>
</dbReference>
<evidence type="ECO:0000256" key="2">
    <source>
        <dbReference type="ARBA" id="ARBA00022980"/>
    </source>
</evidence>
<dbReference type="GO" id="GO:1990904">
    <property type="term" value="C:ribonucleoprotein complex"/>
    <property type="evidence" value="ECO:0007669"/>
    <property type="project" value="UniProtKB-KW"/>
</dbReference>